<evidence type="ECO:0000256" key="3">
    <source>
        <dbReference type="ARBA" id="ARBA00022801"/>
    </source>
</evidence>
<dbReference type="InterPro" id="IPR038765">
    <property type="entry name" value="Papain-like_cys_pep_sf"/>
</dbReference>
<dbReference type="Gene3D" id="1.10.287.2250">
    <property type="match status" value="1"/>
</dbReference>
<dbReference type="Pfam" id="PF05699">
    <property type="entry name" value="Dimer_Tnp_hAT"/>
    <property type="match status" value="1"/>
</dbReference>
<comment type="similarity">
    <text evidence="1">Belongs to the peptidase C1 family.</text>
</comment>
<reference evidence="6 7" key="1">
    <citation type="journal article" date="2019" name="Sci. Rep.">
        <title>Orb-weaving spider Araneus ventricosus genome elucidates the spidroin gene catalogue.</title>
        <authorList>
            <person name="Kono N."/>
            <person name="Nakamura H."/>
            <person name="Ohtoshi R."/>
            <person name="Moran D.A.P."/>
            <person name="Shinohara A."/>
            <person name="Yoshida Y."/>
            <person name="Fujiwara M."/>
            <person name="Mori M."/>
            <person name="Tomita M."/>
            <person name="Arakawa K."/>
        </authorList>
    </citation>
    <scope>NUCLEOTIDE SEQUENCE [LARGE SCALE GENOMIC DNA]</scope>
</reference>
<comment type="caution">
    <text evidence="6">The sequence shown here is derived from an EMBL/GenBank/DDBJ whole genome shotgun (WGS) entry which is preliminary data.</text>
</comment>
<dbReference type="PRINTS" id="PR00705">
    <property type="entry name" value="PAPAIN"/>
</dbReference>
<keyword evidence="2" id="KW-0645">Protease</keyword>
<evidence type="ECO:0000256" key="1">
    <source>
        <dbReference type="ARBA" id="ARBA00008455"/>
    </source>
</evidence>
<dbReference type="InterPro" id="IPR013128">
    <property type="entry name" value="Peptidase_C1A"/>
</dbReference>
<protein>
    <submittedName>
        <fullName evidence="6">Cathepsin L</fullName>
    </submittedName>
</protein>
<dbReference type="CDD" id="cd02248">
    <property type="entry name" value="Peptidase_C1A"/>
    <property type="match status" value="1"/>
</dbReference>
<evidence type="ECO:0000259" key="5">
    <source>
        <dbReference type="SMART" id="SM00645"/>
    </source>
</evidence>
<name>A0A4Y2G2U4_ARAVE</name>
<dbReference type="Gene3D" id="3.90.70.10">
    <property type="entry name" value="Cysteine proteinases"/>
    <property type="match status" value="1"/>
</dbReference>
<dbReference type="OrthoDB" id="10253408at2759"/>
<dbReference type="GO" id="GO:0006508">
    <property type="term" value="P:proteolysis"/>
    <property type="evidence" value="ECO:0007669"/>
    <property type="project" value="UniProtKB-KW"/>
</dbReference>
<keyword evidence="7" id="KW-1185">Reference proteome</keyword>
<dbReference type="InterPro" id="IPR008906">
    <property type="entry name" value="HATC_C_dom"/>
</dbReference>
<keyword evidence="4" id="KW-0788">Thiol protease</keyword>
<proteinExistence type="inferred from homology"/>
<dbReference type="FunFam" id="3.90.70.10:FF:000006">
    <property type="entry name" value="Cathepsin S"/>
    <property type="match status" value="1"/>
</dbReference>
<dbReference type="Pfam" id="PF00112">
    <property type="entry name" value="Peptidase_C1"/>
    <property type="match status" value="1"/>
</dbReference>
<accession>A0A4Y2G2U4</accession>
<organism evidence="6 7">
    <name type="scientific">Araneus ventricosus</name>
    <name type="common">Orbweaver spider</name>
    <name type="synonym">Epeira ventricosa</name>
    <dbReference type="NCBI Taxonomy" id="182803"/>
    <lineage>
        <taxon>Eukaryota</taxon>
        <taxon>Metazoa</taxon>
        <taxon>Ecdysozoa</taxon>
        <taxon>Arthropoda</taxon>
        <taxon>Chelicerata</taxon>
        <taxon>Arachnida</taxon>
        <taxon>Araneae</taxon>
        <taxon>Araneomorphae</taxon>
        <taxon>Entelegynae</taxon>
        <taxon>Araneoidea</taxon>
        <taxon>Araneidae</taxon>
        <taxon>Araneus</taxon>
    </lineage>
</organism>
<evidence type="ECO:0000256" key="4">
    <source>
        <dbReference type="ARBA" id="ARBA00022807"/>
    </source>
</evidence>
<dbReference type="SUPFAM" id="SSF54001">
    <property type="entry name" value="Cysteine proteinases"/>
    <property type="match status" value="1"/>
</dbReference>
<dbReference type="SMART" id="SM00645">
    <property type="entry name" value="Pept_C1"/>
    <property type="match status" value="1"/>
</dbReference>
<dbReference type="PANTHER" id="PTHR12411">
    <property type="entry name" value="CYSTEINE PROTEASE FAMILY C1-RELATED"/>
    <property type="match status" value="1"/>
</dbReference>
<dbReference type="InterPro" id="IPR039417">
    <property type="entry name" value="Peptidase_C1A_papain-like"/>
</dbReference>
<gene>
    <name evidence="6" type="primary">CATL_20</name>
    <name evidence="6" type="ORF">AVEN_107100_1</name>
</gene>
<evidence type="ECO:0000313" key="6">
    <source>
        <dbReference type="EMBL" id="GBM48142.1"/>
    </source>
</evidence>
<dbReference type="AlphaFoldDB" id="A0A4Y2G2U4"/>
<dbReference type="InterPro" id="IPR000668">
    <property type="entry name" value="Peptidase_C1A_C"/>
</dbReference>
<dbReference type="GO" id="GO:0008234">
    <property type="term" value="F:cysteine-type peptidase activity"/>
    <property type="evidence" value="ECO:0007669"/>
    <property type="project" value="UniProtKB-KW"/>
</dbReference>
<dbReference type="Proteomes" id="UP000499080">
    <property type="component" value="Unassembled WGS sequence"/>
</dbReference>
<keyword evidence="3" id="KW-0378">Hydrolase</keyword>
<dbReference type="PROSITE" id="PS00640">
    <property type="entry name" value="THIOL_PROTEASE_ASN"/>
    <property type="match status" value="1"/>
</dbReference>
<evidence type="ECO:0000313" key="7">
    <source>
        <dbReference type="Proteomes" id="UP000499080"/>
    </source>
</evidence>
<sequence length="464" mass="52097">MKEFINAQAKARKVCESMPMKRSFTVKRLRKVKRMAEDEAHSICAEKSFELKCFKVYDRLISEIKSRSDIYHTISSDFSFLSKKAFNESSVSYLEKCSADFGAKYNRDIDTLELVNEIATFKFQVKELVKNINTASHLDILKVISKYGLRNANPNIEIALRILMTMPVSVTSCERSFSKLKIIRNYLWSSMGESRLSNLAIMSTEYEKASKLDFNEKIYSKGYPDDEEDQRRRLWESKLLEYLIHNLKADLGLATYRRGLNAYSDYGQCGACWAFSAIGSLEGQHKKKSGHLVSLSEQQLVDCATNGVNNGCDGGIMSAAFEHIKNSDGVDTEKSYPYREEQGECGVKPENVAATCTGYIELPPGDESALKDAVATVGPISVAIDAGHDSFMSYKSGVYEEPDCSSTHFDHAVLVVGYGKEDGLDYWLIKNSWGESWGMNGYMKMARNKNNMCGIANKASYPLV</sequence>
<feature type="domain" description="Peptidase C1A papain C-terminal" evidence="5">
    <location>
        <begin position="253"/>
        <end position="463"/>
    </location>
</feature>
<evidence type="ECO:0000256" key="2">
    <source>
        <dbReference type="ARBA" id="ARBA00022670"/>
    </source>
</evidence>
<dbReference type="InterPro" id="IPR025661">
    <property type="entry name" value="Pept_asp_AS"/>
</dbReference>
<dbReference type="GO" id="GO:0046983">
    <property type="term" value="F:protein dimerization activity"/>
    <property type="evidence" value="ECO:0007669"/>
    <property type="project" value="InterPro"/>
</dbReference>
<dbReference type="EMBL" id="BGPR01001205">
    <property type="protein sequence ID" value="GBM48142.1"/>
    <property type="molecule type" value="Genomic_DNA"/>
</dbReference>